<dbReference type="RefSeq" id="XP_022091039.1">
    <property type="nucleotide sequence ID" value="XM_022235347.1"/>
</dbReference>
<dbReference type="OrthoDB" id="5981530at2759"/>
<dbReference type="PROSITE" id="PS50262">
    <property type="entry name" value="G_PROTEIN_RECEP_F1_2"/>
    <property type="match status" value="1"/>
</dbReference>
<dbReference type="InterPro" id="IPR000276">
    <property type="entry name" value="GPCR_Rhodpsn"/>
</dbReference>
<accession>A0A8B7YCR0</accession>
<feature type="chain" id="PRO_5034844440" evidence="13">
    <location>
        <begin position="30"/>
        <end position="1032"/>
    </location>
</feature>
<feature type="transmembrane region" description="Helical" evidence="12">
    <location>
        <begin position="751"/>
        <end position="771"/>
    </location>
</feature>
<evidence type="ECO:0000256" key="3">
    <source>
        <dbReference type="ARBA" id="ARBA00022614"/>
    </source>
</evidence>
<dbReference type="GO" id="GO:0008528">
    <property type="term" value="F:G protein-coupled peptide receptor activity"/>
    <property type="evidence" value="ECO:0007669"/>
    <property type="project" value="TreeGrafter"/>
</dbReference>
<keyword evidence="10" id="KW-0807">Transducer</keyword>
<dbReference type="PANTHER" id="PTHR24372:SF74">
    <property type="entry name" value="LP13728P"/>
    <property type="match status" value="1"/>
</dbReference>
<dbReference type="PRINTS" id="PR00237">
    <property type="entry name" value="GPCRRHODOPSN"/>
</dbReference>
<dbReference type="InterPro" id="IPR002131">
    <property type="entry name" value="Gphrmn_rcpt_fam"/>
</dbReference>
<keyword evidence="15" id="KW-1185">Reference proteome</keyword>
<sequence length="1032" mass="114182">MKVLARVLTSTSYRVFLMYLCLMRTPSAGEESVPSAAPELADDSDDDQNPTWGVGNDGPTETEVDLDTGYRDVPCPAGCMCNPLYSKEAVPAYGVECSGEHITSIQQMVLPEETQHLSLTDTNVEKLTPDNFANFTVLNTITLKQNHKLRTIEPGTFHNLEELTGIILTHSPLLKEIGPGVFGNLPRLNSLSLESCGLESAPNLTTLYTNDGTLKDLVLSHNQIFALKPHTFTGLPFEVYYLGLSHNVISSVYGKAFEGAKIYKLDLSGNPITYIEDNVFEGIVELTNVSLAETEITKLPTLGLKYIVELNIEGTPNLKHFPPLFKFQNIQRVRLHYFSHCCAFLFNTSENQHMAKMYNITEPAESSSCSTTPNPSSGTFDTRDFSVPRGSWAHLVEDDYQQDSKGSLFRPGSINFTGNSFLQPPPEALMTNAPSNMQPSFEETIESNGGFINEIINPNTTHVTHGDTCSSFVPKNYSKVKCSPQPDAFNPCSDVMGYSFLRVVVWFIAGTAMVGNLVVMVVLIAYKHKMTVPKFLMCNLAFADFCMGVYLLMVASIDVHTLGVYFNYAIEWQFGAGCKIAGFISVFSSELSVFTLTVLTIERWYTIIYAIDLNKRIRLRQASRILLGGWLFAMVMASLPFMGFASYGVTSMCLPFYVRSTDGAAAVAYVIFILLFNALAFVIICACYIKMYITVRNPHSAMQRKDSKVAKRMAVLIFTDLACWAPIAINGLSSIFRNEKYGFLTTDQSKVFIVLFYPINSCANPFLYAIFTRAFRRDMFLLLAKHGMCEKRAMKYRPTCTSSPRSMSQVNSTTMRDVGLKGSHRDSSASVMTQITSEARPSMVSYEKDSPDNSPKMNIELQLVVTMGNNLLQGQPPVEASQNQWDVSSSGLAGKVGSGKKLNEHVYVVDGLPPVPEEHNGERQEPSVCSPPYKSQQRENQRPGRGKISPRIVEHCIANDASEDDSGSRESSSLLKQIASAGYLDPVPKDTRRNTPAGNGLQSVTTKPPDRDITSKVMQMNLAESDDSETTL</sequence>
<evidence type="ECO:0000256" key="7">
    <source>
        <dbReference type="ARBA" id="ARBA00023040"/>
    </source>
</evidence>
<keyword evidence="9" id="KW-0675">Receptor</keyword>
<dbReference type="Pfam" id="PF00001">
    <property type="entry name" value="7tm_1"/>
    <property type="match status" value="1"/>
</dbReference>
<feature type="transmembrane region" description="Helical" evidence="12">
    <location>
        <begin position="667"/>
        <end position="693"/>
    </location>
</feature>
<dbReference type="PROSITE" id="PS00237">
    <property type="entry name" value="G_PROTEIN_RECEP_F1_1"/>
    <property type="match status" value="1"/>
</dbReference>
<dbReference type="AlphaFoldDB" id="A0A8B7YCR0"/>
<evidence type="ECO:0000313" key="16">
    <source>
        <dbReference type="RefSeq" id="XP_022091039.1"/>
    </source>
</evidence>
<dbReference type="Pfam" id="PF13855">
    <property type="entry name" value="LRR_8"/>
    <property type="match status" value="2"/>
</dbReference>
<evidence type="ECO:0000313" key="15">
    <source>
        <dbReference type="Proteomes" id="UP000694845"/>
    </source>
</evidence>
<keyword evidence="13" id="KW-0732">Signal</keyword>
<evidence type="ECO:0000256" key="1">
    <source>
        <dbReference type="ARBA" id="ARBA00004651"/>
    </source>
</evidence>
<name>A0A8B7YCR0_ACAPL</name>
<evidence type="ECO:0000256" key="4">
    <source>
        <dbReference type="ARBA" id="ARBA00022692"/>
    </source>
</evidence>
<dbReference type="FunFam" id="1.20.1070.10:FF:000181">
    <property type="entry name" value="Thyrotropin receptor"/>
    <property type="match status" value="1"/>
</dbReference>
<dbReference type="GO" id="GO:0016500">
    <property type="term" value="F:protein-hormone receptor activity"/>
    <property type="evidence" value="ECO:0007669"/>
    <property type="project" value="InterPro"/>
</dbReference>
<proteinExistence type="predicted"/>
<dbReference type="SUPFAM" id="SSF81321">
    <property type="entry name" value="Family A G protein-coupled receptor-like"/>
    <property type="match status" value="1"/>
</dbReference>
<evidence type="ECO:0000256" key="8">
    <source>
        <dbReference type="ARBA" id="ARBA00023136"/>
    </source>
</evidence>
<feature type="compositionally biased region" description="Basic and acidic residues" evidence="11">
    <location>
        <begin position="916"/>
        <end position="925"/>
    </location>
</feature>
<dbReference type="Gene3D" id="1.20.1070.10">
    <property type="entry name" value="Rhodopsin 7-helix transmembrane proteins"/>
    <property type="match status" value="1"/>
</dbReference>
<evidence type="ECO:0000256" key="9">
    <source>
        <dbReference type="ARBA" id="ARBA00023170"/>
    </source>
</evidence>
<reference evidence="16" key="1">
    <citation type="submission" date="2025-08" db="UniProtKB">
        <authorList>
            <consortium name="RefSeq"/>
        </authorList>
    </citation>
    <scope>IDENTIFICATION</scope>
</reference>
<dbReference type="GO" id="GO:0009755">
    <property type="term" value="P:hormone-mediated signaling pathway"/>
    <property type="evidence" value="ECO:0007669"/>
    <property type="project" value="TreeGrafter"/>
</dbReference>
<keyword evidence="4 12" id="KW-0812">Transmembrane</keyword>
<evidence type="ECO:0000256" key="13">
    <source>
        <dbReference type="SAM" id="SignalP"/>
    </source>
</evidence>
<dbReference type="PRINTS" id="PR00373">
    <property type="entry name" value="GLYCHORMONER"/>
</dbReference>
<keyword evidence="5" id="KW-0677">Repeat</keyword>
<feature type="signal peptide" evidence="13">
    <location>
        <begin position="1"/>
        <end position="29"/>
    </location>
</feature>
<dbReference type="CDD" id="cd15136">
    <property type="entry name" value="7tmA_Glyco_hormone_R"/>
    <property type="match status" value="1"/>
</dbReference>
<keyword evidence="7" id="KW-0297">G-protein coupled receptor</keyword>
<dbReference type="Proteomes" id="UP000694845">
    <property type="component" value="Unplaced"/>
</dbReference>
<dbReference type="KEGG" id="aplc:110979502"/>
<dbReference type="OMA" id="TRDMRQS"/>
<evidence type="ECO:0000256" key="11">
    <source>
        <dbReference type="SAM" id="MobiDB-lite"/>
    </source>
</evidence>
<feature type="transmembrane region" description="Helical" evidence="12">
    <location>
        <begin position="714"/>
        <end position="736"/>
    </location>
</feature>
<organism evidence="15 16">
    <name type="scientific">Acanthaster planci</name>
    <name type="common">Crown-of-thorns starfish</name>
    <dbReference type="NCBI Taxonomy" id="133434"/>
    <lineage>
        <taxon>Eukaryota</taxon>
        <taxon>Metazoa</taxon>
        <taxon>Echinodermata</taxon>
        <taxon>Eleutherozoa</taxon>
        <taxon>Asterozoa</taxon>
        <taxon>Asteroidea</taxon>
        <taxon>Valvatacea</taxon>
        <taxon>Valvatida</taxon>
        <taxon>Acanthasteridae</taxon>
        <taxon>Acanthaster</taxon>
    </lineage>
</organism>
<feature type="compositionally biased region" description="Polar residues" evidence="11">
    <location>
        <begin position="994"/>
        <end position="1006"/>
    </location>
</feature>
<keyword evidence="2" id="KW-1003">Cell membrane</keyword>
<dbReference type="InterPro" id="IPR032675">
    <property type="entry name" value="LRR_dom_sf"/>
</dbReference>
<feature type="transmembrane region" description="Helical" evidence="12">
    <location>
        <begin position="580"/>
        <end position="605"/>
    </location>
</feature>
<feature type="transmembrane region" description="Helical" evidence="12">
    <location>
        <begin position="625"/>
        <end position="647"/>
    </location>
</feature>
<dbReference type="InterPro" id="IPR017452">
    <property type="entry name" value="GPCR_Rhodpsn_7TM"/>
</dbReference>
<dbReference type="GO" id="GO:0005886">
    <property type="term" value="C:plasma membrane"/>
    <property type="evidence" value="ECO:0007669"/>
    <property type="project" value="UniProtKB-SubCell"/>
</dbReference>
<feature type="transmembrane region" description="Helical" evidence="12">
    <location>
        <begin position="503"/>
        <end position="526"/>
    </location>
</feature>
<evidence type="ECO:0000256" key="2">
    <source>
        <dbReference type="ARBA" id="ARBA00022475"/>
    </source>
</evidence>
<evidence type="ECO:0000256" key="5">
    <source>
        <dbReference type="ARBA" id="ARBA00022737"/>
    </source>
</evidence>
<protein>
    <submittedName>
        <fullName evidence="16">Follicle-stimulating hormone receptor-like</fullName>
    </submittedName>
</protein>
<dbReference type="PANTHER" id="PTHR24372">
    <property type="entry name" value="GLYCOPROTEIN HORMONE RECEPTOR"/>
    <property type="match status" value="1"/>
</dbReference>
<feature type="region of interest" description="Disordered" evidence="11">
    <location>
        <begin position="29"/>
        <end position="62"/>
    </location>
</feature>
<gene>
    <name evidence="16" type="primary">LOC110979502</name>
</gene>
<evidence type="ECO:0000256" key="12">
    <source>
        <dbReference type="SAM" id="Phobius"/>
    </source>
</evidence>
<keyword evidence="8 12" id="KW-0472">Membrane</keyword>
<comment type="subcellular location">
    <subcellularLocation>
        <location evidence="1">Cell membrane</location>
        <topology evidence="1">Multi-pass membrane protein</topology>
    </subcellularLocation>
</comment>
<evidence type="ECO:0000256" key="6">
    <source>
        <dbReference type="ARBA" id="ARBA00022989"/>
    </source>
</evidence>
<evidence type="ECO:0000259" key="14">
    <source>
        <dbReference type="PROSITE" id="PS50262"/>
    </source>
</evidence>
<dbReference type="SUPFAM" id="SSF52058">
    <property type="entry name" value="L domain-like"/>
    <property type="match status" value="1"/>
</dbReference>
<feature type="region of interest" description="Disordered" evidence="11">
    <location>
        <begin position="911"/>
        <end position="950"/>
    </location>
</feature>
<dbReference type="GO" id="GO:0007189">
    <property type="term" value="P:adenylate cyclase-activating G protein-coupled receptor signaling pathway"/>
    <property type="evidence" value="ECO:0007669"/>
    <property type="project" value="TreeGrafter"/>
</dbReference>
<feature type="region of interest" description="Disordered" evidence="11">
    <location>
        <begin position="980"/>
        <end position="1032"/>
    </location>
</feature>
<keyword evidence="3" id="KW-0433">Leucine-rich repeat</keyword>
<dbReference type="GeneID" id="110979502"/>
<dbReference type="Gene3D" id="3.80.10.10">
    <property type="entry name" value="Ribonuclease Inhibitor"/>
    <property type="match status" value="1"/>
</dbReference>
<keyword evidence="6 12" id="KW-1133">Transmembrane helix</keyword>
<evidence type="ECO:0000256" key="10">
    <source>
        <dbReference type="ARBA" id="ARBA00023224"/>
    </source>
</evidence>
<feature type="domain" description="G-protein coupled receptors family 1 profile" evidence="14">
    <location>
        <begin position="515"/>
        <end position="768"/>
    </location>
</feature>
<dbReference type="InterPro" id="IPR001611">
    <property type="entry name" value="Leu-rich_rpt"/>
</dbReference>